<dbReference type="SUPFAM" id="SSF51604">
    <property type="entry name" value="Enolase C-terminal domain-like"/>
    <property type="match status" value="1"/>
</dbReference>
<dbReference type="SMART" id="SM01193">
    <property type="entry name" value="Enolase_N"/>
    <property type="match status" value="1"/>
</dbReference>
<evidence type="ECO:0000313" key="11">
    <source>
        <dbReference type="Proteomes" id="UP000694397"/>
    </source>
</evidence>
<dbReference type="GO" id="GO:0004634">
    <property type="term" value="F:phosphopyruvate hydratase activity"/>
    <property type="evidence" value="ECO:0007669"/>
    <property type="project" value="UniProtKB-EC"/>
</dbReference>
<dbReference type="OrthoDB" id="10009078at2759"/>
<feature type="region of interest" description="Disordered" evidence="7">
    <location>
        <begin position="177"/>
        <end position="231"/>
    </location>
</feature>
<dbReference type="InterPro" id="IPR029017">
    <property type="entry name" value="Enolase-like_N"/>
</dbReference>
<evidence type="ECO:0000256" key="3">
    <source>
        <dbReference type="ARBA" id="ARBA00012058"/>
    </source>
</evidence>
<name>A0A8C9SM95_SCLFO</name>
<accession>A0A8C9SM95</accession>
<dbReference type="SUPFAM" id="SSF54826">
    <property type="entry name" value="Enolase N-terminal domain-like"/>
    <property type="match status" value="1"/>
</dbReference>
<evidence type="ECO:0000256" key="1">
    <source>
        <dbReference type="ARBA" id="ARBA00005031"/>
    </source>
</evidence>
<comment type="similarity">
    <text evidence="2">Belongs to the enolase family.</text>
</comment>
<dbReference type="Pfam" id="PF00113">
    <property type="entry name" value="Enolase_C"/>
    <property type="match status" value="1"/>
</dbReference>
<reference evidence="10" key="2">
    <citation type="submission" date="2025-08" db="UniProtKB">
        <authorList>
            <consortium name="Ensembl"/>
        </authorList>
    </citation>
    <scope>IDENTIFICATION</scope>
</reference>
<dbReference type="AlphaFoldDB" id="A0A8C9SM95"/>
<dbReference type="PANTHER" id="PTHR11902:SF30">
    <property type="entry name" value="ENOLASE 4"/>
    <property type="match status" value="1"/>
</dbReference>
<proteinExistence type="inferred from homology"/>
<dbReference type="EC" id="4.2.1.11" evidence="3"/>
<dbReference type="InterPro" id="IPR036849">
    <property type="entry name" value="Enolase-like_C_sf"/>
</dbReference>
<dbReference type="SMART" id="SM01192">
    <property type="entry name" value="Enolase_C"/>
    <property type="match status" value="1"/>
</dbReference>
<gene>
    <name evidence="10" type="primary">ENO4</name>
    <name evidence="10" type="synonym">eno4</name>
</gene>
<dbReference type="UniPathway" id="UPA00109">
    <property type="reaction ID" value="UER00187"/>
</dbReference>
<feature type="compositionally biased region" description="Basic and acidic residues" evidence="7">
    <location>
        <begin position="177"/>
        <end position="189"/>
    </location>
</feature>
<keyword evidence="5" id="KW-0456">Lyase</keyword>
<dbReference type="InterPro" id="IPR020811">
    <property type="entry name" value="Enolase_N"/>
</dbReference>
<reference evidence="10" key="3">
    <citation type="submission" date="2025-09" db="UniProtKB">
        <authorList>
            <consortium name="Ensembl"/>
        </authorList>
    </citation>
    <scope>IDENTIFICATION</scope>
</reference>
<evidence type="ECO:0000256" key="7">
    <source>
        <dbReference type="SAM" id="MobiDB-lite"/>
    </source>
</evidence>
<dbReference type="InterPro" id="IPR020810">
    <property type="entry name" value="Enolase_C"/>
</dbReference>
<evidence type="ECO:0000256" key="6">
    <source>
        <dbReference type="ARBA" id="ARBA00031125"/>
    </source>
</evidence>
<dbReference type="InterPro" id="IPR000941">
    <property type="entry name" value="Enolase"/>
</dbReference>
<dbReference type="GO" id="GO:0000287">
    <property type="term" value="F:magnesium ion binding"/>
    <property type="evidence" value="ECO:0007669"/>
    <property type="project" value="InterPro"/>
</dbReference>
<reference evidence="10 11" key="1">
    <citation type="submission" date="2019-04" db="EMBL/GenBank/DDBJ databases">
        <authorList>
            <consortium name="Wellcome Sanger Institute Data Sharing"/>
        </authorList>
    </citation>
    <scope>NUCLEOTIDE SEQUENCE [LARGE SCALE GENOMIC DNA]</scope>
</reference>
<evidence type="ECO:0000259" key="8">
    <source>
        <dbReference type="SMART" id="SM01192"/>
    </source>
</evidence>
<dbReference type="GeneTree" id="ENSGT00950000182805"/>
<evidence type="ECO:0000256" key="2">
    <source>
        <dbReference type="ARBA" id="ARBA00009604"/>
    </source>
</evidence>
<keyword evidence="4" id="KW-0324">Glycolysis</keyword>
<dbReference type="GO" id="GO:0006096">
    <property type="term" value="P:glycolytic process"/>
    <property type="evidence" value="ECO:0007669"/>
    <property type="project" value="UniProtKB-UniPathway"/>
</dbReference>
<dbReference type="PANTHER" id="PTHR11902">
    <property type="entry name" value="ENOLASE"/>
    <property type="match status" value="1"/>
</dbReference>
<dbReference type="Proteomes" id="UP000694397">
    <property type="component" value="Chromosome 8"/>
</dbReference>
<protein>
    <recommendedName>
        <fullName evidence="3">phosphopyruvate hydratase</fullName>
        <ecNumber evidence="3">4.2.1.11</ecNumber>
    </recommendedName>
    <alternativeName>
        <fullName evidence="6">2-phospho-D-glycerate hydro-lyase</fullName>
    </alternativeName>
</protein>
<feature type="domain" description="Enolase C-terminal TIM barrel" evidence="8">
    <location>
        <begin position="277"/>
        <end position="568"/>
    </location>
</feature>
<organism evidence="10 11">
    <name type="scientific">Scleropages formosus</name>
    <name type="common">Asian bonytongue</name>
    <name type="synonym">Osteoglossum formosum</name>
    <dbReference type="NCBI Taxonomy" id="113540"/>
    <lineage>
        <taxon>Eukaryota</taxon>
        <taxon>Metazoa</taxon>
        <taxon>Chordata</taxon>
        <taxon>Craniata</taxon>
        <taxon>Vertebrata</taxon>
        <taxon>Euteleostomi</taxon>
        <taxon>Actinopterygii</taxon>
        <taxon>Neopterygii</taxon>
        <taxon>Teleostei</taxon>
        <taxon>Osteoglossocephala</taxon>
        <taxon>Osteoglossomorpha</taxon>
        <taxon>Osteoglossiformes</taxon>
        <taxon>Osteoglossidae</taxon>
        <taxon>Scleropages</taxon>
    </lineage>
</organism>
<comment type="pathway">
    <text evidence="1">Carbohydrate degradation; glycolysis; pyruvate from D-glyceraldehyde 3-phosphate: step 4/5.</text>
</comment>
<evidence type="ECO:0000259" key="9">
    <source>
        <dbReference type="SMART" id="SM01193"/>
    </source>
</evidence>
<dbReference type="GO" id="GO:0000015">
    <property type="term" value="C:phosphopyruvate hydratase complex"/>
    <property type="evidence" value="ECO:0007669"/>
    <property type="project" value="InterPro"/>
</dbReference>
<keyword evidence="11" id="KW-1185">Reference proteome</keyword>
<evidence type="ECO:0000256" key="4">
    <source>
        <dbReference type="ARBA" id="ARBA00023152"/>
    </source>
</evidence>
<dbReference type="Ensembl" id="ENSSFOT00015077115.1">
    <property type="protein sequence ID" value="ENSSFOP00015038595.1"/>
    <property type="gene ID" value="ENSSFOG00015018490.2"/>
</dbReference>
<feature type="domain" description="Enolase N-terminal" evidence="9">
    <location>
        <begin position="72"/>
        <end position="266"/>
    </location>
</feature>
<evidence type="ECO:0000256" key="5">
    <source>
        <dbReference type="ARBA" id="ARBA00023239"/>
    </source>
</evidence>
<sequence length="577" mass="63273">MCGVIQKYRQHDHHLCGTRQNTRVAWARCPSASSRDCRVTVAWRSRARPAEDCALNKVKSNYFSQIATPPVVSRLLGRELYDGKGQLTVEAHVLCIIRNEEKNVCSAVISSHREPRDDSVGDLAINGNDRRNHSVQMALDWITEPLSMMLKGFEPADQAGVDKVLSDFFMARFLERQDRTRKEQEKEQEQATEPVRDPTPPPPAPANKKGGGKAGTGKKSNVAEKPLPSPEPPAIVVPGSMAIGSVSLVVAKAAALLKTVPLYEHIRSLGSHQSLKNVEMPIPMVTLLNCGKTSPGKLNLVEEVIVIPVAGQRVRQIVEMVLELQKEIAKILNATSKTGHAFNTTSDSGGLVMGCDRPEQVLDLITEACSNLRLELGNKICLAINCSAHELMDYPKGKYGIISGNPKSPDELVDIYEDLTSKYPAITALIDPFRKEDQEQWEKLNSVLRPTCSLYCDGTYAPTDPYSLERMPSPAWARGFVLKQTNQTTVTDLIRITQQLEGIVTILGTTSGEPCCDTLSDLAVGLGVNFVKLGGLNHGERLTKYNRLISIEEELSQRGILGSKEEPESSHPLAAAD</sequence>
<dbReference type="Gene3D" id="3.20.20.120">
    <property type="entry name" value="Enolase-like C-terminal domain"/>
    <property type="match status" value="1"/>
</dbReference>
<dbReference type="Gene3D" id="3.30.390.10">
    <property type="entry name" value="Enolase-like, N-terminal domain"/>
    <property type="match status" value="1"/>
</dbReference>
<evidence type="ECO:0000313" key="10">
    <source>
        <dbReference type="Ensembl" id="ENSSFOP00015038595.1"/>
    </source>
</evidence>